<dbReference type="AlphaFoldDB" id="A0A381XX80"/>
<evidence type="ECO:0000313" key="1">
    <source>
        <dbReference type="EMBL" id="SVA69358.1"/>
    </source>
</evidence>
<feature type="non-terminal residue" evidence="1">
    <location>
        <position position="1"/>
    </location>
</feature>
<accession>A0A381XX80</accession>
<gene>
    <name evidence="1" type="ORF">METZ01_LOCUS122212</name>
</gene>
<name>A0A381XX80_9ZZZZ</name>
<dbReference type="EMBL" id="UINC01016706">
    <property type="protein sequence ID" value="SVA69358.1"/>
    <property type="molecule type" value="Genomic_DNA"/>
</dbReference>
<proteinExistence type="predicted"/>
<protein>
    <submittedName>
        <fullName evidence="1">Uncharacterized protein</fullName>
    </submittedName>
</protein>
<reference evidence="1" key="1">
    <citation type="submission" date="2018-05" db="EMBL/GenBank/DDBJ databases">
        <authorList>
            <person name="Lanie J.A."/>
            <person name="Ng W.-L."/>
            <person name="Kazmierczak K.M."/>
            <person name="Andrzejewski T.M."/>
            <person name="Davidsen T.M."/>
            <person name="Wayne K.J."/>
            <person name="Tettelin H."/>
            <person name="Glass J.I."/>
            <person name="Rusch D."/>
            <person name="Podicherti R."/>
            <person name="Tsui H.-C.T."/>
            <person name="Winkler M.E."/>
        </authorList>
    </citation>
    <scope>NUCLEOTIDE SEQUENCE</scope>
</reference>
<organism evidence="1">
    <name type="scientific">marine metagenome</name>
    <dbReference type="NCBI Taxonomy" id="408172"/>
    <lineage>
        <taxon>unclassified sequences</taxon>
        <taxon>metagenomes</taxon>
        <taxon>ecological metagenomes</taxon>
    </lineage>
</organism>
<sequence length="75" mass="8053">VRRKSTLIIVLVHVAISSIVFTGCGREVPTEITGPDTFLAQAAPKFHLVTEEGIVSSEDLASNGEPTFLFFAASY</sequence>